<dbReference type="CDD" id="cd05253">
    <property type="entry name" value="UDP_GE_SDE_e"/>
    <property type="match status" value="1"/>
</dbReference>
<evidence type="ECO:0000313" key="3">
    <source>
        <dbReference type="EMBL" id="GGF16987.1"/>
    </source>
</evidence>
<dbReference type="Gene3D" id="3.40.50.720">
    <property type="entry name" value="NAD(P)-binding Rossmann-like Domain"/>
    <property type="match status" value="1"/>
</dbReference>
<keyword evidence="1" id="KW-0520">NAD</keyword>
<evidence type="ECO:0000256" key="1">
    <source>
        <dbReference type="ARBA" id="ARBA00023027"/>
    </source>
</evidence>
<gene>
    <name evidence="3" type="ORF">GCM10011339_01110</name>
</gene>
<name>A0ABQ1UI41_9BACT</name>
<evidence type="ECO:0000259" key="2">
    <source>
        <dbReference type="Pfam" id="PF01370"/>
    </source>
</evidence>
<evidence type="ECO:0000313" key="4">
    <source>
        <dbReference type="Proteomes" id="UP000647339"/>
    </source>
</evidence>
<dbReference type="SUPFAM" id="SSF51735">
    <property type="entry name" value="NAD(P)-binding Rossmann-fold domains"/>
    <property type="match status" value="1"/>
</dbReference>
<comment type="caution">
    <text evidence="3">The sequence shown here is derived from an EMBL/GenBank/DDBJ whole genome shotgun (WGS) entry which is preliminary data.</text>
</comment>
<dbReference type="PRINTS" id="PR01713">
    <property type="entry name" value="NUCEPIMERASE"/>
</dbReference>
<dbReference type="Proteomes" id="UP000647339">
    <property type="component" value="Unassembled WGS sequence"/>
</dbReference>
<dbReference type="EMBL" id="BMIU01000001">
    <property type="protein sequence ID" value="GGF16987.1"/>
    <property type="molecule type" value="Genomic_DNA"/>
</dbReference>
<reference evidence="4" key="1">
    <citation type="journal article" date="2019" name="Int. J. Syst. Evol. Microbiol.">
        <title>The Global Catalogue of Microorganisms (GCM) 10K type strain sequencing project: providing services to taxonomists for standard genome sequencing and annotation.</title>
        <authorList>
            <consortium name="The Broad Institute Genomics Platform"/>
            <consortium name="The Broad Institute Genome Sequencing Center for Infectious Disease"/>
            <person name="Wu L."/>
            <person name="Ma J."/>
        </authorList>
    </citation>
    <scope>NUCLEOTIDE SEQUENCE [LARGE SCALE GENOMIC DNA]</scope>
    <source>
        <strain evidence="4">CGMCC 1.15407</strain>
    </source>
</reference>
<keyword evidence="4" id="KW-1185">Reference proteome</keyword>
<dbReference type="Pfam" id="PF01370">
    <property type="entry name" value="Epimerase"/>
    <property type="match status" value="1"/>
</dbReference>
<sequence>MKFLVTGVAGFIGHGLSKKLLQEGHQVVGIDSLNDYYDVNLKLDRLKDLKIEVADLSDHQKVASTDKSCFEFVKMKLEDGEEMMALFEAEKFDVVVNLAAQAGVRYSLENPRAYVDANIVGFLNVLEACRHHPVKHLVYASSSSVYGTNKKMPFSTSDNVDHPVSLYAASKKSNELMAHTYSHLYGVPTTGLRFFTVYGPWGRPDMALFIFTKAILEGKPLKVFNYGKMKRDFTYVDDIVEGVYRTALVPPTGKETTEDDPLSKAPYRLFNIGNSKSVNLMDFIRAIEKATEKEAVLEMLPMQPGDVPATYADVSALSEVTGYKPNTLVEDGVTNFVNWYRDYYQV</sequence>
<dbReference type="RefSeq" id="WP_137402641.1">
    <property type="nucleotide sequence ID" value="NZ_BMIU01000001.1"/>
</dbReference>
<proteinExistence type="predicted"/>
<dbReference type="PANTHER" id="PTHR43574">
    <property type="entry name" value="EPIMERASE-RELATED"/>
    <property type="match status" value="1"/>
</dbReference>
<protein>
    <submittedName>
        <fullName evidence="3">NAD-dependent epimerase</fullName>
    </submittedName>
</protein>
<feature type="domain" description="NAD-dependent epimerase/dehydratase" evidence="2">
    <location>
        <begin position="4"/>
        <end position="247"/>
    </location>
</feature>
<dbReference type="InterPro" id="IPR036291">
    <property type="entry name" value="NAD(P)-bd_dom_sf"/>
</dbReference>
<dbReference type="InterPro" id="IPR001509">
    <property type="entry name" value="Epimerase_deHydtase"/>
</dbReference>
<accession>A0ABQ1UI41</accession>
<organism evidence="3 4">
    <name type="scientific">Echinicola rosea</name>
    <dbReference type="NCBI Taxonomy" id="1807691"/>
    <lineage>
        <taxon>Bacteria</taxon>
        <taxon>Pseudomonadati</taxon>
        <taxon>Bacteroidota</taxon>
        <taxon>Cytophagia</taxon>
        <taxon>Cytophagales</taxon>
        <taxon>Cyclobacteriaceae</taxon>
        <taxon>Echinicola</taxon>
    </lineage>
</organism>